<dbReference type="InterPro" id="IPR018958">
    <property type="entry name" value="Knr4/Smi1-like_dom"/>
</dbReference>
<dbReference type="SMART" id="SM00860">
    <property type="entry name" value="SMI1_KNR4"/>
    <property type="match status" value="1"/>
</dbReference>
<keyword evidence="3" id="KW-1185">Reference proteome</keyword>
<reference evidence="3" key="1">
    <citation type="submission" date="2023-07" db="EMBL/GenBank/DDBJ databases">
        <title>30 novel species of actinomycetes from the DSMZ collection.</title>
        <authorList>
            <person name="Nouioui I."/>
        </authorList>
    </citation>
    <scope>NUCLEOTIDE SEQUENCE [LARGE SCALE GENOMIC DNA]</scope>
    <source>
        <strain evidence="3">DSM 41640</strain>
    </source>
</reference>
<proteinExistence type="predicted"/>
<dbReference type="Pfam" id="PF09346">
    <property type="entry name" value="SMI1_KNR4"/>
    <property type="match status" value="1"/>
</dbReference>
<gene>
    <name evidence="2" type="ORF">RNB18_36450</name>
</gene>
<feature type="domain" description="Knr4/Smi1-like" evidence="1">
    <location>
        <begin position="32"/>
        <end position="179"/>
    </location>
</feature>
<dbReference type="InterPro" id="IPR037883">
    <property type="entry name" value="Knr4/Smi1-like_sf"/>
</dbReference>
<dbReference type="SUPFAM" id="SSF160631">
    <property type="entry name" value="SMI1/KNR4-like"/>
    <property type="match status" value="1"/>
</dbReference>
<comment type="caution">
    <text evidence="2">The sequence shown here is derived from an EMBL/GenBank/DDBJ whole genome shotgun (WGS) entry which is preliminary data.</text>
</comment>
<evidence type="ECO:0000259" key="1">
    <source>
        <dbReference type="SMART" id="SM00860"/>
    </source>
</evidence>
<accession>A0ABU2VJ27</accession>
<dbReference type="EMBL" id="JAVREZ010000016">
    <property type="protein sequence ID" value="MDT0485586.1"/>
    <property type="molecule type" value="Genomic_DNA"/>
</dbReference>
<sequence>MPQDDEVSSAWERIVGWLQRHAPASAEALRPGASDEEIARLNESLGFEIPDVLEVWLRMNNGSTAKDSEKPIPGGGIARLPHRDSIIFPDGMRFLGCQEMARQHTEYLHIARDIGDGGYWKTPWIPIMETSDGPYGILLDTRNPPGSFPLLSFSEGDYPSSYLPSLGAFLQPLADLLESGGAPSVTEGRICWRD</sequence>
<dbReference type="Gene3D" id="3.40.1580.10">
    <property type="entry name" value="SMI1/KNR4-like"/>
    <property type="match status" value="1"/>
</dbReference>
<dbReference type="Proteomes" id="UP001183824">
    <property type="component" value="Unassembled WGS sequence"/>
</dbReference>
<protein>
    <submittedName>
        <fullName evidence="2">SMI1/KNR4 family protein</fullName>
    </submittedName>
</protein>
<dbReference type="RefSeq" id="WP_311718358.1">
    <property type="nucleotide sequence ID" value="NZ_JAVREZ010000016.1"/>
</dbReference>
<organism evidence="2 3">
    <name type="scientific">Streptomyces doebereineriae</name>
    <dbReference type="NCBI Taxonomy" id="3075528"/>
    <lineage>
        <taxon>Bacteria</taxon>
        <taxon>Bacillati</taxon>
        <taxon>Actinomycetota</taxon>
        <taxon>Actinomycetes</taxon>
        <taxon>Kitasatosporales</taxon>
        <taxon>Streptomycetaceae</taxon>
        <taxon>Streptomyces</taxon>
    </lineage>
</organism>
<evidence type="ECO:0000313" key="2">
    <source>
        <dbReference type="EMBL" id="MDT0485586.1"/>
    </source>
</evidence>
<evidence type="ECO:0000313" key="3">
    <source>
        <dbReference type="Proteomes" id="UP001183824"/>
    </source>
</evidence>
<name>A0ABU2VJ27_9ACTN</name>